<dbReference type="CDD" id="cd02947">
    <property type="entry name" value="TRX_family"/>
    <property type="match status" value="1"/>
</dbReference>
<dbReference type="FunFam" id="3.40.30.10:FF:000001">
    <property type="entry name" value="Thioredoxin"/>
    <property type="match status" value="1"/>
</dbReference>
<feature type="active site" description="Nucleophile" evidence="8">
    <location>
        <position position="37"/>
    </location>
</feature>
<name>A0LIZ3_SYNFM</name>
<evidence type="ECO:0000256" key="8">
    <source>
        <dbReference type="PIRSR" id="PIRSR000077-1"/>
    </source>
</evidence>
<dbReference type="NCBIfam" id="TIGR01068">
    <property type="entry name" value="thioredoxin"/>
    <property type="match status" value="1"/>
</dbReference>
<keyword evidence="2" id="KW-0813">Transport</keyword>
<evidence type="ECO:0000256" key="7">
    <source>
        <dbReference type="PIRNR" id="PIRNR000077"/>
    </source>
</evidence>
<feature type="site" description="Contributes to redox potential value" evidence="8">
    <location>
        <position position="35"/>
    </location>
</feature>
<proteinExistence type="inferred from homology"/>
<accession>A0LIZ3</accession>
<dbReference type="FunCoup" id="A0LIZ3">
    <property type="interactions" value="526"/>
</dbReference>
<dbReference type="InterPro" id="IPR017937">
    <property type="entry name" value="Thioredoxin_CS"/>
</dbReference>
<comment type="similarity">
    <text evidence="1 7">Belongs to the thioredoxin family.</text>
</comment>
<dbReference type="GO" id="GO:0005829">
    <property type="term" value="C:cytosol"/>
    <property type="evidence" value="ECO:0007669"/>
    <property type="project" value="TreeGrafter"/>
</dbReference>
<organism evidence="11 12">
    <name type="scientific">Syntrophobacter fumaroxidans (strain DSM 10017 / MPOB)</name>
    <dbReference type="NCBI Taxonomy" id="335543"/>
    <lineage>
        <taxon>Bacteria</taxon>
        <taxon>Pseudomonadati</taxon>
        <taxon>Thermodesulfobacteriota</taxon>
        <taxon>Syntrophobacteria</taxon>
        <taxon>Syntrophobacterales</taxon>
        <taxon>Syntrophobacteraceae</taxon>
        <taxon>Syntrophobacter</taxon>
    </lineage>
</organism>
<keyword evidence="4 9" id="KW-1015">Disulfide bond</keyword>
<evidence type="ECO:0000256" key="2">
    <source>
        <dbReference type="ARBA" id="ARBA00022448"/>
    </source>
</evidence>
<dbReference type="SUPFAM" id="SSF52833">
    <property type="entry name" value="Thioredoxin-like"/>
    <property type="match status" value="1"/>
</dbReference>
<evidence type="ECO:0000313" key="11">
    <source>
        <dbReference type="EMBL" id="ABK17395.1"/>
    </source>
</evidence>
<dbReference type="HOGENOM" id="CLU_090389_10_2_7"/>
<evidence type="ECO:0000256" key="4">
    <source>
        <dbReference type="ARBA" id="ARBA00023157"/>
    </source>
</evidence>
<dbReference type="OrthoDB" id="9790390at2"/>
<feature type="disulfide bond" description="Redox-active" evidence="9">
    <location>
        <begin position="34"/>
        <end position="37"/>
    </location>
</feature>
<evidence type="ECO:0000259" key="10">
    <source>
        <dbReference type="PROSITE" id="PS51352"/>
    </source>
</evidence>
<dbReference type="AlphaFoldDB" id="A0LIZ3"/>
<feature type="site" description="Deprotonates C-terminal active site Cys" evidence="8">
    <location>
        <position position="28"/>
    </location>
</feature>
<dbReference type="PIRSF" id="PIRSF000077">
    <property type="entry name" value="Thioredoxin"/>
    <property type="match status" value="1"/>
</dbReference>
<dbReference type="GO" id="GO:0015035">
    <property type="term" value="F:protein-disulfide reductase activity"/>
    <property type="evidence" value="ECO:0007669"/>
    <property type="project" value="UniProtKB-UniRule"/>
</dbReference>
<dbReference type="InterPro" id="IPR013766">
    <property type="entry name" value="Thioredoxin_domain"/>
</dbReference>
<evidence type="ECO:0000256" key="9">
    <source>
        <dbReference type="PIRSR" id="PIRSR000077-4"/>
    </source>
</evidence>
<gene>
    <name evidence="11" type="ordered locus">Sfum_1708</name>
</gene>
<dbReference type="Proteomes" id="UP000001784">
    <property type="component" value="Chromosome"/>
</dbReference>
<keyword evidence="5 9" id="KW-0676">Redox-active center</keyword>
<dbReference type="PANTHER" id="PTHR45663:SF11">
    <property type="entry name" value="GEO12009P1"/>
    <property type="match status" value="1"/>
</dbReference>
<evidence type="ECO:0000256" key="1">
    <source>
        <dbReference type="ARBA" id="ARBA00008987"/>
    </source>
</evidence>
<dbReference type="PROSITE" id="PS00194">
    <property type="entry name" value="THIOREDOXIN_1"/>
    <property type="match status" value="1"/>
</dbReference>
<dbReference type="Gene3D" id="3.40.30.10">
    <property type="entry name" value="Glutaredoxin"/>
    <property type="match status" value="1"/>
</dbReference>
<dbReference type="InParanoid" id="A0LIZ3"/>
<feature type="domain" description="Thioredoxin" evidence="10">
    <location>
        <begin position="1"/>
        <end position="110"/>
    </location>
</feature>
<evidence type="ECO:0000313" key="12">
    <source>
        <dbReference type="Proteomes" id="UP000001784"/>
    </source>
</evidence>
<feature type="active site" description="Nucleophile" evidence="8">
    <location>
        <position position="34"/>
    </location>
</feature>
<evidence type="ECO:0000256" key="3">
    <source>
        <dbReference type="ARBA" id="ARBA00022982"/>
    </source>
</evidence>
<dbReference type="PANTHER" id="PTHR45663">
    <property type="entry name" value="GEO12009P1"/>
    <property type="match status" value="1"/>
</dbReference>
<dbReference type="STRING" id="335543.Sfum_1708"/>
<sequence>MAGKNIIEVTDGSFDQEVLQSDVPVLVDFWAPWCGPCRAIAPVIEELSGDYEARLKVAKCNVDDNPKTPSRYGIRAIPTLIIFKGGNVSEQITGAVAKSQITAAIDKAVG</sequence>
<feature type="site" description="Contributes to redox potential value" evidence="8">
    <location>
        <position position="36"/>
    </location>
</feature>
<dbReference type="PRINTS" id="PR00421">
    <property type="entry name" value="THIOREDOXIN"/>
</dbReference>
<protein>
    <recommendedName>
        <fullName evidence="6 7">Thioredoxin</fullName>
    </recommendedName>
</protein>
<keyword evidence="12" id="KW-1185">Reference proteome</keyword>
<evidence type="ECO:0000256" key="5">
    <source>
        <dbReference type="ARBA" id="ARBA00023284"/>
    </source>
</evidence>
<dbReference type="eggNOG" id="COG3118">
    <property type="taxonomic scope" value="Bacteria"/>
</dbReference>
<dbReference type="InterPro" id="IPR036249">
    <property type="entry name" value="Thioredoxin-like_sf"/>
</dbReference>
<dbReference type="GO" id="GO:0045454">
    <property type="term" value="P:cell redox homeostasis"/>
    <property type="evidence" value="ECO:0007669"/>
    <property type="project" value="TreeGrafter"/>
</dbReference>
<keyword evidence="3" id="KW-0249">Electron transport</keyword>
<dbReference type="KEGG" id="sfu:Sfum_1708"/>
<dbReference type="RefSeq" id="WP_011698565.1">
    <property type="nucleotide sequence ID" value="NC_008554.1"/>
</dbReference>
<dbReference type="Pfam" id="PF00085">
    <property type="entry name" value="Thioredoxin"/>
    <property type="match status" value="1"/>
</dbReference>
<dbReference type="PROSITE" id="PS51352">
    <property type="entry name" value="THIOREDOXIN_2"/>
    <property type="match status" value="1"/>
</dbReference>
<dbReference type="EMBL" id="CP000478">
    <property type="protein sequence ID" value="ABK17395.1"/>
    <property type="molecule type" value="Genomic_DNA"/>
</dbReference>
<reference evidence="11 12" key="1">
    <citation type="submission" date="2006-10" db="EMBL/GenBank/DDBJ databases">
        <title>Complete sequence of Syntrophobacter fumaroxidans MPOB.</title>
        <authorList>
            <consortium name="US DOE Joint Genome Institute"/>
            <person name="Copeland A."/>
            <person name="Lucas S."/>
            <person name="Lapidus A."/>
            <person name="Barry K."/>
            <person name="Detter J.C."/>
            <person name="Glavina del Rio T."/>
            <person name="Hammon N."/>
            <person name="Israni S."/>
            <person name="Pitluck S."/>
            <person name="Goltsman E.G."/>
            <person name="Martinez M."/>
            <person name="Schmutz J."/>
            <person name="Larimer F."/>
            <person name="Land M."/>
            <person name="Hauser L."/>
            <person name="Kyrpides N."/>
            <person name="Kim E."/>
            <person name="Boone D.R."/>
            <person name="Brockman F."/>
            <person name="Culley D."/>
            <person name="Ferry J."/>
            <person name="Gunsalus R."/>
            <person name="McInerney M.J."/>
            <person name="Morrison M."/>
            <person name="Plugge C."/>
            <person name="Rohlin L."/>
            <person name="Scholten J."/>
            <person name="Sieber J."/>
            <person name="Stams A.J.M."/>
            <person name="Worm P."/>
            <person name="Henstra A.M."/>
            <person name="Richardson P."/>
        </authorList>
    </citation>
    <scope>NUCLEOTIDE SEQUENCE [LARGE SCALE GENOMIC DNA]</scope>
    <source>
        <strain evidence="12">DSM 10017 / MPOB</strain>
    </source>
</reference>
<dbReference type="InterPro" id="IPR005746">
    <property type="entry name" value="Thioredoxin"/>
</dbReference>
<evidence type="ECO:0000256" key="6">
    <source>
        <dbReference type="NCBIfam" id="TIGR01068"/>
    </source>
</evidence>